<proteinExistence type="predicted"/>
<dbReference type="InterPro" id="IPR001304">
    <property type="entry name" value="C-type_lectin-like"/>
</dbReference>
<dbReference type="CDD" id="cd00037">
    <property type="entry name" value="CLECT"/>
    <property type="match status" value="1"/>
</dbReference>
<dbReference type="AlphaFoldDB" id="A0A8W8IES5"/>
<evidence type="ECO:0000313" key="4">
    <source>
        <dbReference type="Proteomes" id="UP000005408"/>
    </source>
</evidence>
<dbReference type="InterPro" id="IPR018378">
    <property type="entry name" value="C-type_lectin_CS"/>
</dbReference>
<dbReference type="Gene3D" id="3.10.100.10">
    <property type="entry name" value="Mannose-Binding Protein A, subunit A"/>
    <property type="match status" value="1"/>
</dbReference>
<evidence type="ECO:0000256" key="1">
    <source>
        <dbReference type="ARBA" id="ARBA00023157"/>
    </source>
</evidence>
<evidence type="ECO:0000259" key="2">
    <source>
        <dbReference type="PROSITE" id="PS50041"/>
    </source>
</evidence>
<dbReference type="OrthoDB" id="6039680at2759"/>
<dbReference type="SMART" id="SM00034">
    <property type="entry name" value="CLECT"/>
    <property type="match status" value="1"/>
</dbReference>
<keyword evidence="1" id="KW-1015">Disulfide bond</keyword>
<dbReference type="InterPro" id="IPR016186">
    <property type="entry name" value="C-type_lectin-like/link_sf"/>
</dbReference>
<dbReference type="InterPro" id="IPR016187">
    <property type="entry name" value="CTDL_fold"/>
</dbReference>
<dbReference type="Pfam" id="PF00059">
    <property type="entry name" value="Lectin_C"/>
    <property type="match status" value="1"/>
</dbReference>
<dbReference type="PROSITE" id="PS00615">
    <property type="entry name" value="C_TYPE_LECTIN_1"/>
    <property type="match status" value="1"/>
</dbReference>
<dbReference type="InterPro" id="IPR050111">
    <property type="entry name" value="C-type_lectin/snaclec_domain"/>
</dbReference>
<dbReference type="OMA" id="PLCEMSI"/>
<name>A0A8W8IES5_MAGGI</name>
<dbReference type="SUPFAM" id="SSF56436">
    <property type="entry name" value="C-type lectin-like"/>
    <property type="match status" value="1"/>
</dbReference>
<dbReference type="Proteomes" id="UP000005408">
    <property type="component" value="Unassembled WGS sequence"/>
</dbReference>
<dbReference type="PROSITE" id="PS50041">
    <property type="entry name" value="C_TYPE_LECTIN_2"/>
    <property type="match status" value="1"/>
</dbReference>
<feature type="domain" description="C-type lectin" evidence="2">
    <location>
        <begin position="20"/>
        <end position="144"/>
    </location>
</feature>
<reference evidence="3" key="1">
    <citation type="submission" date="2022-08" db="UniProtKB">
        <authorList>
            <consortium name="EnsemblMetazoa"/>
        </authorList>
    </citation>
    <scope>IDENTIFICATION</scope>
    <source>
        <strain evidence="3">05x7-T-G4-1.051#20</strain>
    </source>
</reference>
<protein>
    <recommendedName>
        <fullName evidence="2">C-type lectin domain-containing protein</fullName>
    </recommendedName>
</protein>
<dbReference type="PANTHER" id="PTHR22803">
    <property type="entry name" value="MANNOSE, PHOSPHOLIPASE, LECTIN RECEPTOR RELATED"/>
    <property type="match status" value="1"/>
</dbReference>
<accession>A0A8W8IES5</accession>
<organism evidence="3 4">
    <name type="scientific">Magallana gigas</name>
    <name type="common">Pacific oyster</name>
    <name type="synonym">Crassostrea gigas</name>
    <dbReference type="NCBI Taxonomy" id="29159"/>
    <lineage>
        <taxon>Eukaryota</taxon>
        <taxon>Metazoa</taxon>
        <taxon>Spiralia</taxon>
        <taxon>Lophotrochozoa</taxon>
        <taxon>Mollusca</taxon>
        <taxon>Bivalvia</taxon>
        <taxon>Autobranchia</taxon>
        <taxon>Pteriomorphia</taxon>
        <taxon>Ostreida</taxon>
        <taxon>Ostreoidea</taxon>
        <taxon>Ostreidae</taxon>
        <taxon>Magallana</taxon>
    </lineage>
</organism>
<evidence type="ECO:0000313" key="3">
    <source>
        <dbReference type="EnsemblMetazoa" id="G13627.1:cds"/>
    </source>
</evidence>
<sequence length="149" mass="16776">MPPAATTPTKPLCDTDWKAYDGHCYIRNAGPLSFADASANCQQVGAYLVEIDTADENNWITQNLLKDFSCADPYQCGSWTGGNDIDKENTFVWKSSNKPFSFTNWYGSNPDDDQTSENLDCVEIFYLGSWNDRPCVDKRAFLCETNQKN</sequence>
<dbReference type="EnsemblMetazoa" id="G13627.1">
    <property type="protein sequence ID" value="G13627.1:cds"/>
    <property type="gene ID" value="G13627"/>
</dbReference>
<keyword evidence="4" id="KW-1185">Reference proteome</keyword>